<sequence length="210" mass="23382">MKSRIKDERRVIQEWDINLVDSCTWNMVVKDNLGELGFSSTLNIGMGNNTSMIMLPICLCLCTSFPSLLSNDEPSIEAYISCSSDGTEEEGNHGIVSMTYNSKHNLANGEDNNDSENHNNSCKYGQVPVISLQQLTGKAIMLTEIINYVQSLQHQVKVAALGEGVSLEGKLLSRLALTIEIFSALKLLVYFDIAYRMIEVIRLKAKQLCR</sequence>
<dbReference type="Gramene" id="MELO3C033345.2.1">
    <property type="protein sequence ID" value="MELO3C033345.2.1"/>
    <property type="gene ID" value="MELO3C033345.2"/>
</dbReference>
<dbReference type="AlphaFoldDB" id="A0A9I9EGB4"/>
<name>A0A9I9EGB4_CUCME</name>
<reference evidence="1" key="1">
    <citation type="submission" date="2023-03" db="UniProtKB">
        <authorList>
            <consortium name="EnsemblPlants"/>
        </authorList>
    </citation>
    <scope>IDENTIFICATION</scope>
</reference>
<evidence type="ECO:0000313" key="1">
    <source>
        <dbReference type="EnsemblPlants" id="MELO3C033345.2.1"/>
    </source>
</evidence>
<protein>
    <submittedName>
        <fullName evidence="1">Uncharacterized protein</fullName>
    </submittedName>
</protein>
<accession>A0A9I9EGB4</accession>
<proteinExistence type="predicted"/>
<organism evidence="1">
    <name type="scientific">Cucumis melo</name>
    <name type="common">Muskmelon</name>
    <dbReference type="NCBI Taxonomy" id="3656"/>
    <lineage>
        <taxon>Eukaryota</taxon>
        <taxon>Viridiplantae</taxon>
        <taxon>Streptophyta</taxon>
        <taxon>Embryophyta</taxon>
        <taxon>Tracheophyta</taxon>
        <taxon>Spermatophyta</taxon>
        <taxon>Magnoliopsida</taxon>
        <taxon>eudicotyledons</taxon>
        <taxon>Gunneridae</taxon>
        <taxon>Pentapetalae</taxon>
        <taxon>rosids</taxon>
        <taxon>fabids</taxon>
        <taxon>Cucurbitales</taxon>
        <taxon>Cucurbitaceae</taxon>
        <taxon>Benincaseae</taxon>
        <taxon>Cucumis</taxon>
    </lineage>
</organism>
<dbReference type="EnsemblPlants" id="MELO3C033345.2.1">
    <property type="protein sequence ID" value="MELO3C033345.2.1"/>
    <property type="gene ID" value="MELO3C033345.2"/>
</dbReference>